<feature type="compositionally biased region" description="Basic residues" evidence="9">
    <location>
        <begin position="2249"/>
        <end position="2263"/>
    </location>
</feature>
<reference evidence="12" key="1">
    <citation type="submission" date="2023-08" db="EMBL/GenBank/DDBJ databases">
        <title>Reference Genome Resource for the Citrus Pathogen Phytophthora citrophthora.</title>
        <authorList>
            <person name="Moller H."/>
            <person name="Coetzee B."/>
            <person name="Rose L.J."/>
            <person name="Van Niekerk J.M."/>
        </authorList>
    </citation>
    <scope>NUCLEOTIDE SEQUENCE</scope>
    <source>
        <strain evidence="12">STE-U-9442</strain>
    </source>
</reference>
<evidence type="ECO:0000256" key="5">
    <source>
        <dbReference type="ARBA" id="ARBA00022833"/>
    </source>
</evidence>
<dbReference type="InterPro" id="IPR001680">
    <property type="entry name" value="WD40_rpt"/>
</dbReference>
<dbReference type="PANTHER" id="PTHR16266">
    <property type="entry name" value="WD REPEAT DOMAIN 9"/>
    <property type="match status" value="1"/>
</dbReference>
<dbReference type="InterPro" id="IPR034732">
    <property type="entry name" value="EPHD"/>
</dbReference>
<evidence type="ECO:0000259" key="11">
    <source>
        <dbReference type="PROSITE" id="PS51805"/>
    </source>
</evidence>
<feature type="repeat" description="WD" evidence="8">
    <location>
        <begin position="403"/>
        <end position="444"/>
    </location>
</feature>
<feature type="compositionally biased region" description="Acidic residues" evidence="9">
    <location>
        <begin position="1327"/>
        <end position="1337"/>
    </location>
</feature>
<protein>
    <submittedName>
        <fullName evidence="12">Bromodomain and WD repeat-containing protein 1</fullName>
    </submittedName>
</protein>
<feature type="domain" description="Bromo" evidence="10">
    <location>
        <begin position="2154"/>
        <end position="2222"/>
    </location>
</feature>
<dbReference type="Pfam" id="PF13771">
    <property type="entry name" value="zf-HC5HC2H"/>
    <property type="match status" value="1"/>
</dbReference>
<dbReference type="SUPFAM" id="SSF47370">
    <property type="entry name" value="Bromodomain"/>
    <property type="match status" value="2"/>
</dbReference>
<name>A0AAD9H2T4_9STRA</name>
<dbReference type="InterPro" id="IPR001487">
    <property type="entry name" value="Bromodomain"/>
</dbReference>
<feature type="repeat" description="WD" evidence="8">
    <location>
        <begin position="371"/>
        <end position="402"/>
    </location>
</feature>
<dbReference type="InterPro" id="IPR013083">
    <property type="entry name" value="Znf_RING/FYVE/PHD"/>
</dbReference>
<feature type="region of interest" description="Disordered" evidence="9">
    <location>
        <begin position="729"/>
        <end position="776"/>
    </location>
</feature>
<dbReference type="PROSITE" id="PS50014">
    <property type="entry name" value="BROMODOMAIN_2"/>
    <property type="match status" value="2"/>
</dbReference>
<dbReference type="PROSITE" id="PS51805">
    <property type="entry name" value="EPHD"/>
    <property type="match status" value="1"/>
</dbReference>
<dbReference type="Gene3D" id="3.30.40.10">
    <property type="entry name" value="Zinc/RING finger domain, C3HC4 (zinc finger)"/>
    <property type="match status" value="1"/>
</dbReference>
<feature type="compositionally biased region" description="Polar residues" evidence="9">
    <location>
        <begin position="2049"/>
        <end position="2061"/>
    </location>
</feature>
<dbReference type="PRINTS" id="PR00503">
    <property type="entry name" value="BROMODOMAIN"/>
</dbReference>
<feature type="domain" description="PHD-type" evidence="11">
    <location>
        <begin position="1408"/>
        <end position="1529"/>
    </location>
</feature>
<dbReference type="InterPro" id="IPR052060">
    <property type="entry name" value="Bromo_WD_repeat"/>
</dbReference>
<dbReference type="InterPro" id="IPR019775">
    <property type="entry name" value="WD40_repeat_CS"/>
</dbReference>
<dbReference type="GO" id="GO:0007010">
    <property type="term" value="P:cytoskeleton organization"/>
    <property type="evidence" value="ECO:0007669"/>
    <property type="project" value="TreeGrafter"/>
</dbReference>
<evidence type="ECO:0000256" key="7">
    <source>
        <dbReference type="PROSITE-ProRule" id="PRU00035"/>
    </source>
</evidence>
<keyword evidence="5" id="KW-0862">Zinc</keyword>
<feature type="region of interest" description="Disordered" evidence="9">
    <location>
        <begin position="1652"/>
        <end position="1676"/>
    </location>
</feature>
<dbReference type="PROSITE" id="PS50082">
    <property type="entry name" value="WD_REPEATS_2"/>
    <property type="match status" value="6"/>
</dbReference>
<dbReference type="SMART" id="SM00320">
    <property type="entry name" value="WD40"/>
    <property type="match status" value="6"/>
</dbReference>
<feature type="compositionally biased region" description="Basic residues" evidence="9">
    <location>
        <begin position="2323"/>
        <end position="2345"/>
    </location>
</feature>
<dbReference type="Gene3D" id="1.20.920.10">
    <property type="entry name" value="Bromodomain-like"/>
    <property type="match status" value="2"/>
</dbReference>
<feature type="region of interest" description="Disordered" evidence="9">
    <location>
        <begin position="567"/>
        <end position="592"/>
    </location>
</feature>
<keyword evidence="1 8" id="KW-0853">WD repeat</keyword>
<feature type="compositionally biased region" description="Pro residues" evidence="9">
    <location>
        <begin position="754"/>
        <end position="763"/>
    </location>
</feature>
<organism evidence="12 13">
    <name type="scientific">Phytophthora citrophthora</name>
    <dbReference type="NCBI Taxonomy" id="4793"/>
    <lineage>
        <taxon>Eukaryota</taxon>
        <taxon>Sar</taxon>
        <taxon>Stramenopiles</taxon>
        <taxon>Oomycota</taxon>
        <taxon>Peronosporomycetes</taxon>
        <taxon>Peronosporales</taxon>
        <taxon>Peronosporaceae</taxon>
        <taxon>Phytophthora</taxon>
    </lineage>
</organism>
<sequence length="2345" mass="261888">MSDDSTPHSPENNPDERLLAAADDDALAAIWLGDELHTAAPSAREALPPISITEQTSRSDGTTVLQPEAETASEGQQENKEEQPQPQVDESEVYFLIADFLKRRSACSKAADVLIQELAEHQLLKSGVDWTGRPRPATYEDYRQRHRDISSGHLLQLLQGAAAGFTSLSGKEEVDDKVKDAPMEQNKSLLLKTRVKKQLQLPQEERKKLAKDIVSQLFELRGILRTLKVVEKVIKKYERYQKYTLATRVEDLPLDLQLMMTGGGAAGKVDPETTTDNVKTLAADVRALKQLFQLRQERTDVEKRIESLVDRAKQSRLFQTTVRTGRNQASLLRRREISWKHDTQLPPAYVYSRIRRLKTLSGHLQIQAYCLAYDKLGKVVITGSDDRLVKIWSLQTGDLLFTLRGHVGNITDLAVNHSNTLLASSSDDKTVRVWEISTGAPVAVLVGHSSVVNAVRFHPKKNVIVTASDDGRCFCYKVPEIPLMDQPETNIETARRLYALNAYMLSLHPIYAMKHARREGVRSCKVHCVTFSRCGDFVASGGHDGIARVWDLSVLSSPDAPAVVPRFQPTDEPQVARAPEQPGGNGVGSNQRPLVTTPVAQAPAAQVINSATLRMQQPLTQSNDVMTAGAINYFGAAMPPLDPSQPPLQIPVPGQLQAQPWVIDQAPMQPLVGQPPLQLPAQPQPLVFGQPEMLPPAQPLAFGQPPMLPLAQPLAFGQPPMLLPTQNLVPGQPPMLQPAQPSIPGEPALQPQAPLLPQPPLVPQAPLQPQAGGDVPLPTVAEALREAPPRQTQPPQVQNDLPSLSLSDDAVPSIEPIALLKGHKGPVSSIAYNYRGDQIVTASIKDSAARVWKWKRKYKSLVGAVLLAKESSVEHDEISALYGVRGRKKPVPVVDTVAWTHDDKRLITLHSVKMNSESADPTWEQRIRVWDPDTGKLLMTLGAIDKDKKNGHVNAAFALSTHPTDWRIVVTAGYDGRVFLWDISTGRMLKSFTNLSPDAKPLSNLDGGFTPDGNGFCFTDQIGRLLIFGTGSGEQYAATPVQQYFLHDYVMLVTDGHYNVRDRETQELPSLMDSGPLMDASLVQYPHQPPHLLSEQLFTQEEYEENRRLRVQQSKESEVQCAVRHLPDTEEDIHSFPSAVVNTEEAKSAQERGSFAADAMALARASYRLSGAPVMLSELRRRGSGSRRHAADPWRRRRERPAEERDTSVLELEISSEDDRSDEDFQVPTPRHAAEEEEDDEEEEEEEELDLDDDDLLSDNEGAVISPANSRRRRLRSTRQRGSPRARFPTRGGRRLQSDSEEEDEAPRRLRARRNTARSRSRLVLDSDGEEEGDEAPADERASGEGETENRDTDNNSEVVVESNDGIIMGDNQRDRFDPSMTYIEMLEAKRSQLGGALIPAENTDEALIPCAFCGVGDDNSMLKLPGDEMGVHPLIYGTQRIFVHDQCAIASPLCFNRDSNWYNVTREIRRGRSLTCVLCLKRGATIGCTVAACRNTYHWRCAITLGWSVDQMHFFCPVHESRRAQRHRQEENHQIAAEDGGAIIEPASKRFGLKFHREWLQLVSLRSIHQYVPQVGDNVVYLPEGHPGYLNFGGMPKPRYYARLSKFYAVKCRVVDVKYVYPTAEEHVRCSTIKCELSLAVLAVPTTAVRSTGYNEEQSPEEETKEGVASDTTTDLFNPESSPFAEFTSVDEQLSPAASEPSTRFNFKVLYHSNDVANFLVLDHIYESGVCGNWQIGDRVQMPFVQLNDFGLEIEAKMSYGTIDSVLRKPLRTSSSGEFSPWECIMVNWDEPEDDTCAVCPWELEAASAEERREKRALSLRRRSTRLFFSRSIIGEKCEALLQEMDQVLTLSMSRDFMYPVDEVAFSDYPLSIANPVDLTKIQQRLRQGYYRQVEAFLADVKLLSINCEAYNIPSSAISQNSRNLYTAILTQAQRHFPHLLRDRREADGEQGDVSYTYPPDDFLNFREDPEETQLALLEIGLLTPIPEESSSNATAAPTANRVEASTDLAPFVNAVQISSPETRSRRRTRSNEETKESSAAEEKVGQVEQSGTSSPTTSADVAAFNSPRQLRNREAAAPQLLSPRTRRTPRVATTPISDGGSVRKRQRKNPAKELLTYDALMDSYTSTQRESIERACKDDLRAVLQEFHEALIEADKSDIFAAPVTDEVAPQYSEIIPHPMDFGTIQDKLYKYRSFRDYFAHIELVFSNAITYNGWDNFIGGMVEDLQKYCVKFLPDAANVNLQGHKVSAKKSARVPGRPKSKSSPAAAGKQRARRKPAASSEDEEDSWHSSSSGSEEEDDDEDEEEEEEEDFSDDSDYGAGKKRRLRRHDAPKSKKKAKRRYY</sequence>
<dbReference type="Gene3D" id="2.30.30.1040">
    <property type="match status" value="1"/>
</dbReference>
<dbReference type="Gene3D" id="2.130.10.10">
    <property type="entry name" value="YVTN repeat-like/Quinoprotein amine dehydrogenase"/>
    <property type="match status" value="2"/>
</dbReference>
<dbReference type="InterPro" id="IPR057452">
    <property type="entry name" value="BRWD/PHIP_N"/>
</dbReference>
<evidence type="ECO:0000259" key="10">
    <source>
        <dbReference type="PROSITE" id="PS50014"/>
    </source>
</evidence>
<dbReference type="Pfam" id="PF00439">
    <property type="entry name" value="Bromodomain"/>
    <property type="match status" value="2"/>
</dbReference>
<feature type="compositionally biased region" description="Basic residues" evidence="9">
    <location>
        <begin position="1309"/>
        <end position="1321"/>
    </location>
</feature>
<dbReference type="PROSITE" id="PS00678">
    <property type="entry name" value="WD_REPEATS_1"/>
    <property type="match status" value="3"/>
</dbReference>
<dbReference type="GO" id="GO:0008270">
    <property type="term" value="F:zinc ion binding"/>
    <property type="evidence" value="ECO:0007669"/>
    <property type="project" value="UniProtKB-KW"/>
</dbReference>
<accession>A0AAD9H2T4</accession>
<keyword evidence="4" id="KW-0863">Zinc-finger</keyword>
<dbReference type="PRINTS" id="PR00320">
    <property type="entry name" value="GPROTEINBRPT"/>
</dbReference>
<dbReference type="PANTHER" id="PTHR16266:SF17">
    <property type="entry name" value="BRWD3"/>
    <property type="match status" value="1"/>
</dbReference>
<keyword evidence="3" id="KW-0677">Repeat</keyword>
<proteinExistence type="predicted"/>
<dbReference type="InterPro" id="IPR036322">
    <property type="entry name" value="WD40_repeat_dom_sf"/>
</dbReference>
<evidence type="ECO:0000256" key="2">
    <source>
        <dbReference type="ARBA" id="ARBA00022723"/>
    </source>
</evidence>
<feature type="repeat" description="WD" evidence="8">
    <location>
        <begin position="526"/>
        <end position="553"/>
    </location>
</feature>
<dbReference type="GO" id="GO:0005634">
    <property type="term" value="C:nucleus"/>
    <property type="evidence" value="ECO:0007669"/>
    <property type="project" value="TreeGrafter"/>
</dbReference>
<evidence type="ECO:0000313" key="12">
    <source>
        <dbReference type="EMBL" id="KAK1948526.1"/>
    </source>
</evidence>
<dbReference type="InterPro" id="IPR015943">
    <property type="entry name" value="WD40/YVTN_repeat-like_dom_sf"/>
</dbReference>
<feature type="repeat" description="WD" evidence="8">
    <location>
        <begin position="445"/>
        <end position="471"/>
    </location>
</feature>
<feature type="region of interest" description="Disordered" evidence="9">
    <location>
        <begin position="1180"/>
        <end position="1364"/>
    </location>
</feature>
<dbReference type="GO" id="GO:0008360">
    <property type="term" value="P:regulation of cell shape"/>
    <property type="evidence" value="ECO:0007669"/>
    <property type="project" value="TreeGrafter"/>
</dbReference>
<feature type="compositionally biased region" description="Acidic residues" evidence="9">
    <location>
        <begin position="2297"/>
        <end position="2319"/>
    </location>
</feature>
<feature type="domain" description="Bromo" evidence="10">
    <location>
        <begin position="1850"/>
        <end position="1920"/>
    </location>
</feature>
<feature type="compositionally biased region" description="Basic and acidic residues" evidence="9">
    <location>
        <begin position="1189"/>
        <end position="1208"/>
    </location>
</feature>
<feature type="compositionally biased region" description="Basic and acidic residues" evidence="9">
    <location>
        <begin position="1338"/>
        <end position="1354"/>
    </location>
</feature>
<comment type="caution">
    <text evidence="12">The sequence shown here is derived from an EMBL/GenBank/DDBJ whole genome shotgun (WGS) entry which is preliminary data.</text>
</comment>
<dbReference type="InterPro" id="IPR020472">
    <property type="entry name" value="WD40_PAC1"/>
</dbReference>
<keyword evidence="2" id="KW-0479">Metal-binding</keyword>
<dbReference type="Pfam" id="PF25437">
    <property type="entry name" value="BRWD1_N"/>
    <property type="match status" value="1"/>
</dbReference>
<evidence type="ECO:0000256" key="9">
    <source>
        <dbReference type="SAM" id="MobiDB-lite"/>
    </source>
</evidence>
<dbReference type="CDD" id="cd15571">
    <property type="entry name" value="ePHD"/>
    <property type="match status" value="1"/>
</dbReference>
<evidence type="ECO:0000256" key="6">
    <source>
        <dbReference type="ARBA" id="ARBA00023117"/>
    </source>
</evidence>
<dbReference type="Pfam" id="PF00400">
    <property type="entry name" value="WD40"/>
    <property type="match status" value="5"/>
</dbReference>
<dbReference type="SMART" id="SM00297">
    <property type="entry name" value="BROMO"/>
    <property type="match status" value="2"/>
</dbReference>
<evidence type="ECO:0000256" key="8">
    <source>
        <dbReference type="PROSITE-ProRule" id="PRU00221"/>
    </source>
</evidence>
<feature type="region of interest" description="Disordered" evidence="9">
    <location>
        <begin position="1"/>
        <end position="21"/>
    </location>
</feature>
<feature type="compositionally biased region" description="Polar residues" evidence="9">
    <location>
        <begin position="52"/>
        <end position="65"/>
    </location>
</feature>
<feature type="region of interest" description="Disordered" evidence="9">
    <location>
        <begin position="1946"/>
        <end position="1965"/>
    </location>
</feature>
<feature type="repeat" description="WD" evidence="8">
    <location>
        <begin position="949"/>
        <end position="991"/>
    </location>
</feature>
<gene>
    <name evidence="12" type="ORF">P3T76_000815</name>
</gene>
<keyword evidence="13" id="KW-1185">Reference proteome</keyword>
<feature type="compositionally biased region" description="Acidic residues" evidence="9">
    <location>
        <begin position="1214"/>
        <end position="1225"/>
    </location>
</feature>
<dbReference type="SUPFAM" id="SSF57903">
    <property type="entry name" value="FYVE/PHD zinc finger"/>
    <property type="match status" value="1"/>
</dbReference>
<evidence type="ECO:0000256" key="3">
    <source>
        <dbReference type="ARBA" id="ARBA00022737"/>
    </source>
</evidence>
<feature type="compositionally biased region" description="Basic and acidic residues" evidence="9">
    <location>
        <begin position="2031"/>
        <end position="2047"/>
    </location>
</feature>
<dbReference type="CDD" id="cd00200">
    <property type="entry name" value="WD40"/>
    <property type="match status" value="1"/>
</dbReference>
<dbReference type="InterPro" id="IPR011011">
    <property type="entry name" value="Znf_FYVE_PHD"/>
</dbReference>
<feature type="compositionally biased region" description="Acidic residues" evidence="9">
    <location>
        <begin position="1235"/>
        <end position="1258"/>
    </location>
</feature>
<feature type="region of interest" description="Disordered" evidence="9">
    <location>
        <begin position="2013"/>
        <end position="2110"/>
    </location>
</feature>
<dbReference type="PROSITE" id="PS50294">
    <property type="entry name" value="WD_REPEATS_REGION"/>
    <property type="match status" value="2"/>
</dbReference>
<evidence type="ECO:0000256" key="1">
    <source>
        <dbReference type="ARBA" id="ARBA00022574"/>
    </source>
</evidence>
<feature type="repeat" description="WD" evidence="8">
    <location>
        <begin position="820"/>
        <end position="853"/>
    </location>
</feature>
<dbReference type="Proteomes" id="UP001259832">
    <property type="component" value="Unassembled WGS sequence"/>
</dbReference>
<evidence type="ECO:0000313" key="13">
    <source>
        <dbReference type="Proteomes" id="UP001259832"/>
    </source>
</evidence>
<dbReference type="InterPro" id="IPR036427">
    <property type="entry name" value="Bromodomain-like_sf"/>
</dbReference>
<feature type="compositionally biased region" description="Basic residues" evidence="9">
    <location>
        <begin position="1270"/>
        <end position="1284"/>
    </location>
</feature>
<dbReference type="GO" id="GO:0006357">
    <property type="term" value="P:regulation of transcription by RNA polymerase II"/>
    <property type="evidence" value="ECO:0007669"/>
    <property type="project" value="TreeGrafter"/>
</dbReference>
<dbReference type="SUPFAM" id="SSF50978">
    <property type="entry name" value="WD40 repeat-like"/>
    <property type="match status" value="1"/>
</dbReference>
<dbReference type="CDD" id="cd04369">
    <property type="entry name" value="Bromodomain"/>
    <property type="match status" value="1"/>
</dbReference>
<keyword evidence="6 7" id="KW-0103">Bromodomain</keyword>
<evidence type="ECO:0000256" key="4">
    <source>
        <dbReference type="ARBA" id="ARBA00022771"/>
    </source>
</evidence>
<feature type="region of interest" description="Disordered" evidence="9">
    <location>
        <begin position="2249"/>
        <end position="2345"/>
    </location>
</feature>
<feature type="region of interest" description="Disordered" evidence="9">
    <location>
        <begin position="40"/>
        <end position="88"/>
    </location>
</feature>
<dbReference type="EMBL" id="JASMQC010000001">
    <property type="protein sequence ID" value="KAK1948526.1"/>
    <property type="molecule type" value="Genomic_DNA"/>
</dbReference>